<sequence length="296" mass="34656">MKTTYKSAKGVGVWTIVGITVIYNVFMIVLINFINSYEIFNLFKLAFIAVNAYQIYYIIICGTLKYSMDEENLYITSMFKFKNEKIPFKNIRMYQKSKGYIKGVKLSGYGKSKFAIGRSFIHKVGRTYMFVTSTKNVIYLKTDDITYGISPENFQEFELKIQERHIENLQWENKLNKGVELRKEPKFLVPFIIAAIIVLMLTLNPIIMYLYGNLPDRMPLSFNPNFIAVEFGTGKQFAFKQMTYGLLNMGLLFCMYYAAYIFSKYDKKVFYKFIYTALVVAAFFLIMQIRILCTFK</sequence>
<dbReference type="AlphaFoldDB" id="A0A166SL13"/>
<dbReference type="InterPro" id="IPR027783">
    <property type="entry name" value="Bacterial_PH-related"/>
</dbReference>
<evidence type="ECO:0000313" key="5">
    <source>
        <dbReference type="Proteomes" id="UP000077384"/>
    </source>
</evidence>
<organism evidence="3 5">
    <name type="scientific">Clostridium coskatii</name>
    <dbReference type="NCBI Taxonomy" id="1705578"/>
    <lineage>
        <taxon>Bacteria</taxon>
        <taxon>Bacillati</taxon>
        <taxon>Bacillota</taxon>
        <taxon>Clostridia</taxon>
        <taxon>Eubacteriales</taxon>
        <taxon>Clostridiaceae</taxon>
        <taxon>Clostridium</taxon>
    </lineage>
</organism>
<evidence type="ECO:0000313" key="6">
    <source>
        <dbReference type="Proteomes" id="UP000093694"/>
    </source>
</evidence>
<dbReference type="EMBL" id="LROR01000108">
    <property type="protein sequence ID" value="OBR89953.1"/>
    <property type="molecule type" value="Genomic_DNA"/>
</dbReference>
<dbReference type="Proteomes" id="UP000077384">
    <property type="component" value="Unassembled WGS sequence"/>
</dbReference>
<feature type="transmembrane region" description="Helical" evidence="1">
    <location>
        <begin position="269"/>
        <end position="291"/>
    </location>
</feature>
<evidence type="ECO:0000313" key="3">
    <source>
        <dbReference type="EMBL" id="OAA92470.1"/>
    </source>
</evidence>
<dbReference type="EMBL" id="LITQ01000020">
    <property type="protein sequence ID" value="OAA92470.1"/>
    <property type="molecule type" value="Genomic_DNA"/>
</dbReference>
<feature type="transmembrane region" description="Helical" evidence="1">
    <location>
        <begin position="39"/>
        <end position="59"/>
    </location>
</feature>
<evidence type="ECO:0000313" key="4">
    <source>
        <dbReference type="EMBL" id="OBR89953.1"/>
    </source>
</evidence>
<keyword evidence="1" id="KW-1133">Transmembrane helix</keyword>
<feature type="transmembrane region" description="Helical" evidence="1">
    <location>
        <begin position="242"/>
        <end position="262"/>
    </location>
</feature>
<reference evidence="4 6" key="2">
    <citation type="journal article" date="2016" name="Front. Microbiol.">
        <title>Industrial Acetogenic Biocatalysts: A Comparative Metabolic and Genomic Analysis.</title>
        <authorList>
            <person name="Bengelsdorf F."/>
            <person name="Poehlein A."/>
            <person name="Sonja S."/>
            <person name="Erz C."/>
            <person name="Hummel T."/>
            <person name="Hoffmeister S."/>
            <person name="Daniel R."/>
            <person name="Durre P."/>
        </authorList>
    </citation>
    <scope>NUCLEOTIDE SEQUENCE [LARGE SCALE GENOMIC DNA]</scope>
    <source>
        <strain evidence="4 6">PTA-10522</strain>
    </source>
</reference>
<feature type="transmembrane region" description="Helical" evidence="1">
    <location>
        <begin position="187"/>
        <end position="211"/>
    </location>
</feature>
<proteinExistence type="predicted"/>
<feature type="domain" description="Bacterial Pleckstrin homology" evidence="2">
    <location>
        <begin position="65"/>
        <end position="164"/>
    </location>
</feature>
<dbReference type="PATRIC" id="fig|1705578.3.peg.1339"/>
<dbReference type="RefSeq" id="WP_063601555.1">
    <property type="nucleotide sequence ID" value="NZ_LITQ01000020.1"/>
</dbReference>
<name>A0A166SL13_9CLOT</name>
<comment type="caution">
    <text evidence="3">The sequence shown here is derived from an EMBL/GenBank/DDBJ whole genome shotgun (WGS) entry which is preliminary data.</text>
</comment>
<dbReference type="Pfam" id="PF10882">
    <property type="entry name" value="bPH_5"/>
    <property type="match status" value="1"/>
</dbReference>
<evidence type="ECO:0000256" key="1">
    <source>
        <dbReference type="SAM" id="Phobius"/>
    </source>
</evidence>
<evidence type="ECO:0000259" key="2">
    <source>
        <dbReference type="Pfam" id="PF10882"/>
    </source>
</evidence>
<protein>
    <recommendedName>
        <fullName evidence="2">Bacterial Pleckstrin homology domain-containing protein</fullName>
    </recommendedName>
</protein>
<keyword evidence="1" id="KW-0812">Transmembrane</keyword>
<feature type="transmembrane region" description="Helical" evidence="1">
    <location>
        <begin position="12"/>
        <end position="33"/>
    </location>
</feature>
<keyword evidence="6" id="KW-1185">Reference proteome</keyword>
<dbReference type="Proteomes" id="UP000093694">
    <property type="component" value="Unassembled WGS sequence"/>
</dbReference>
<accession>A0A166SL13</accession>
<keyword evidence="1" id="KW-0472">Membrane</keyword>
<reference evidence="3 5" key="1">
    <citation type="journal article" date="2015" name="Biotechnol. Bioeng.">
        <title>Genome sequence and phenotypic characterization of Caulobacter segnis.</title>
        <authorList>
            <person name="Patel S."/>
            <person name="Fletcher B."/>
            <person name="Scott D.C."/>
            <person name="Ely B."/>
        </authorList>
    </citation>
    <scope>NUCLEOTIDE SEQUENCE [LARGE SCALE GENOMIC DNA]</scope>
    <source>
        <strain evidence="3 5">PS02</strain>
    </source>
</reference>
<gene>
    <name evidence="4" type="ORF">CLCOS_42620</name>
    <name evidence="3" type="ORF">WX73_00949</name>
</gene>